<evidence type="ECO:0000256" key="2">
    <source>
        <dbReference type="ARBA" id="ARBA00022692"/>
    </source>
</evidence>
<feature type="transmembrane region" description="Helical" evidence="5">
    <location>
        <begin position="95"/>
        <end position="114"/>
    </location>
</feature>
<organism evidence="7">
    <name type="scientific">marine metagenome</name>
    <dbReference type="NCBI Taxonomy" id="408172"/>
    <lineage>
        <taxon>unclassified sequences</taxon>
        <taxon>metagenomes</taxon>
        <taxon>ecological metagenomes</taxon>
    </lineage>
</organism>
<keyword evidence="3 5" id="KW-1133">Transmembrane helix</keyword>
<reference evidence="7" key="1">
    <citation type="submission" date="2018-05" db="EMBL/GenBank/DDBJ databases">
        <authorList>
            <person name="Lanie J.A."/>
            <person name="Ng W.-L."/>
            <person name="Kazmierczak K.M."/>
            <person name="Andrzejewski T.M."/>
            <person name="Davidsen T.M."/>
            <person name="Wayne K.J."/>
            <person name="Tettelin H."/>
            <person name="Glass J.I."/>
            <person name="Rusch D."/>
            <person name="Podicherti R."/>
            <person name="Tsui H.-C.T."/>
            <person name="Winkler M.E."/>
        </authorList>
    </citation>
    <scope>NUCLEOTIDE SEQUENCE</scope>
</reference>
<protein>
    <recommendedName>
        <fullName evidence="6">TMEM205-like domain-containing protein</fullName>
    </recommendedName>
</protein>
<feature type="transmembrane region" description="Helical" evidence="5">
    <location>
        <begin position="20"/>
        <end position="42"/>
    </location>
</feature>
<name>A0A381PAE8_9ZZZZ</name>
<evidence type="ECO:0000256" key="1">
    <source>
        <dbReference type="ARBA" id="ARBA00004370"/>
    </source>
</evidence>
<gene>
    <name evidence="7" type="ORF">METZ01_LOCUS15327</name>
</gene>
<dbReference type="GO" id="GO:0016020">
    <property type="term" value="C:membrane"/>
    <property type="evidence" value="ECO:0007669"/>
    <property type="project" value="UniProtKB-SubCell"/>
</dbReference>
<feature type="transmembrane region" description="Helical" evidence="5">
    <location>
        <begin position="158"/>
        <end position="179"/>
    </location>
</feature>
<dbReference type="InterPro" id="IPR025423">
    <property type="entry name" value="TMEM205-like"/>
</dbReference>
<evidence type="ECO:0000259" key="6">
    <source>
        <dbReference type="Pfam" id="PF13664"/>
    </source>
</evidence>
<keyword evidence="2 5" id="KW-0812">Transmembrane</keyword>
<feature type="domain" description="TMEM205-like" evidence="6">
    <location>
        <begin position="23"/>
        <end position="122"/>
    </location>
</feature>
<feature type="transmembrane region" description="Helical" evidence="5">
    <location>
        <begin position="62"/>
        <end position="83"/>
    </location>
</feature>
<dbReference type="EMBL" id="UINC01000872">
    <property type="protein sequence ID" value="SUZ62473.1"/>
    <property type="molecule type" value="Genomic_DNA"/>
</dbReference>
<sequence length="204" mass="23025">MTQSVALYCGVMEFIRFTGLFNAAVWVGGSVFFSFLAAPVFFTSEVTDFTPPPYNGLVAQAMFGRYFMLHTICGIVAVLHLLIEWLYSGGRFPKRAIAIVCVLLGLALIGGKFINPKLTVWHQQKYQFKLKIEGDPPMIENTEHKAEVVQNAKWKFTVWHGVSHIVNLAMLILLTWRFWRLAQSSGQDGSSAYGQRKRNLFSAK</sequence>
<evidence type="ECO:0000313" key="7">
    <source>
        <dbReference type="EMBL" id="SUZ62473.1"/>
    </source>
</evidence>
<dbReference type="AlphaFoldDB" id="A0A381PAE8"/>
<evidence type="ECO:0000256" key="5">
    <source>
        <dbReference type="SAM" id="Phobius"/>
    </source>
</evidence>
<evidence type="ECO:0000256" key="3">
    <source>
        <dbReference type="ARBA" id="ARBA00022989"/>
    </source>
</evidence>
<proteinExistence type="predicted"/>
<dbReference type="Pfam" id="PF13664">
    <property type="entry name" value="DUF4149"/>
    <property type="match status" value="1"/>
</dbReference>
<evidence type="ECO:0000256" key="4">
    <source>
        <dbReference type="ARBA" id="ARBA00023136"/>
    </source>
</evidence>
<keyword evidence="4 5" id="KW-0472">Membrane</keyword>
<accession>A0A381PAE8</accession>
<comment type="subcellular location">
    <subcellularLocation>
        <location evidence="1">Membrane</location>
    </subcellularLocation>
</comment>